<proteinExistence type="predicted"/>
<keyword evidence="1" id="KW-0479">Metal-binding</keyword>
<keyword evidence="2" id="KW-0378">Hydrolase</keyword>
<feature type="domain" description="Calcineurin-like phosphoesterase" evidence="5">
    <location>
        <begin position="210"/>
        <end position="378"/>
    </location>
</feature>
<dbReference type="Pfam" id="PF00149">
    <property type="entry name" value="Metallophos"/>
    <property type="match status" value="1"/>
</dbReference>
<dbReference type="GO" id="GO:0016020">
    <property type="term" value="C:membrane"/>
    <property type="evidence" value="ECO:0007669"/>
    <property type="project" value="GOC"/>
</dbReference>
<dbReference type="PANTHER" id="PTHR31302:SF31">
    <property type="entry name" value="PHOSPHODIESTERASE YAEI"/>
    <property type="match status" value="1"/>
</dbReference>
<dbReference type="EMBL" id="FRBI01000003">
    <property type="protein sequence ID" value="SHL27150.1"/>
    <property type="molecule type" value="Genomic_DNA"/>
</dbReference>
<dbReference type="GO" id="GO:0046872">
    <property type="term" value="F:metal ion binding"/>
    <property type="evidence" value="ECO:0007669"/>
    <property type="project" value="UniProtKB-KW"/>
</dbReference>
<sequence>MTDDGSDGGTADVRGAVVAADSESIRSGSDLRAAEPAPVPESEPSAETGAGGAKPRRGLRRRLGGGVVLLVLVTLFGLPWWTLFGSATDWPLPVFLAGTVGFAAWLVSFPFLMAAGHGRRRSDRAARVADTGLGVVWVLFTWSVLGGLAHLVLIGFGVGGADQARVVAAAVVAISAVLLAWGHYEAMRVPRVKRLDVHLPRLGGGLDGTRVVVLADTHYGPIDRARWSARVAEAVNALDADIVVHAGDIADGTPAQRREQSAPLGTIRSRLAKVYVTGNHEYFGEAQGWLDRMAELGWEPLHNRHVVVERGGDLLVLAGVDDVTAESSGLAGHRANLLGALAGAGQDRPVLLVAHQPKYVTQAAAADIDLQVSGHTHGGQIWPFNFLVRIDQPVVHGLSRHGERTQLYTSRGAGFWGPPFRVFAPSEITLLTLRPGAGPGAGGRRD</sequence>
<protein>
    <recommendedName>
        <fullName evidence="5">Calcineurin-like phosphoesterase domain-containing protein</fullName>
    </recommendedName>
</protein>
<dbReference type="GO" id="GO:0009245">
    <property type="term" value="P:lipid A biosynthetic process"/>
    <property type="evidence" value="ECO:0007669"/>
    <property type="project" value="TreeGrafter"/>
</dbReference>
<evidence type="ECO:0000256" key="1">
    <source>
        <dbReference type="ARBA" id="ARBA00022723"/>
    </source>
</evidence>
<dbReference type="InterPro" id="IPR051158">
    <property type="entry name" value="Metallophosphoesterase_sf"/>
</dbReference>
<keyword evidence="7" id="KW-1185">Reference proteome</keyword>
<dbReference type="InterPro" id="IPR029052">
    <property type="entry name" value="Metallo-depent_PP-like"/>
</dbReference>
<dbReference type="CDD" id="cd07385">
    <property type="entry name" value="MPP_YkuE_C"/>
    <property type="match status" value="1"/>
</dbReference>
<feature type="transmembrane region" description="Helical" evidence="4">
    <location>
        <begin position="94"/>
        <end position="114"/>
    </location>
</feature>
<evidence type="ECO:0000313" key="6">
    <source>
        <dbReference type="EMBL" id="SHL27150.1"/>
    </source>
</evidence>
<feature type="transmembrane region" description="Helical" evidence="4">
    <location>
        <begin position="164"/>
        <end position="184"/>
    </location>
</feature>
<feature type="region of interest" description="Disordered" evidence="3">
    <location>
        <begin position="1"/>
        <end position="57"/>
    </location>
</feature>
<reference evidence="6 7" key="1">
    <citation type="submission" date="2016-11" db="EMBL/GenBank/DDBJ databases">
        <authorList>
            <person name="Jaros S."/>
            <person name="Januszkiewicz K."/>
            <person name="Wedrychowicz H."/>
        </authorList>
    </citation>
    <scope>NUCLEOTIDE SEQUENCE [LARGE SCALE GENOMIC DNA]</scope>
    <source>
        <strain evidence="6 7">CGMCC 4.2025</strain>
    </source>
</reference>
<dbReference type="STRING" id="310782.SAMN05216499_103263"/>
<gene>
    <name evidence="6" type="ORF">SAMN05216499_103263</name>
</gene>
<evidence type="ECO:0000256" key="3">
    <source>
        <dbReference type="SAM" id="MobiDB-lite"/>
    </source>
</evidence>
<dbReference type="AlphaFoldDB" id="A0A1M6Z9N7"/>
<keyword evidence="4" id="KW-0812">Transmembrane</keyword>
<dbReference type="InterPro" id="IPR004843">
    <property type="entry name" value="Calcineurin-like_PHP"/>
</dbReference>
<accession>A0A1M6Z9N7</accession>
<evidence type="ECO:0000313" key="7">
    <source>
        <dbReference type="Proteomes" id="UP000184111"/>
    </source>
</evidence>
<dbReference type="GO" id="GO:0008758">
    <property type="term" value="F:UDP-2,3-diacylglucosamine hydrolase activity"/>
    <property type="evidence" value="ECO:0007669"/>
    <property type="project" value="TreeGrafter"/>
</dbReference>
<dbReference type="Gene3D" id="3.60.21.10">
    <property type="match status" value="1"/>
</dbReference>
<dbReference type="SUPFAM" id="SSF56300">
    <property type="entry name" value="Metallo-dependent phosphatases"/>
    <property type="match status" value="1"/>
</dbReference>
<evidence type="ECO:0000259" key="5">
    <source>
        <dbReference type="Pfam" id="PF00149"/>
    </source>
</evidence>
<evidence type="ECO:0000256" key="2">
    <source>
        <dbReference type="ARBA" id="ARBA00022801"/>
    </source>
</evidence>
<feature type="compositionally biased region" description="Low complexity" evidence="3">
    <location>
        <begin position="34"/>
        <end position="47"/>
    </location>
</feature>
<dbReference type="PANTHER" id="PTHR31302">
    <property type="entry name" value="TRANSMEMBRANE PROTEIN WITH METALLOPHOSPHOESTERASE DOMAIN-RELATED"/>
    <property type="match status" value="1"/>
</dbReference>
<feature type="transmembrane region" description="Helical" evidence="4">
    <location>
        <begin position="135"/>
        <end position="158"/>
    </location>
</feature>
<keyword evidence="4" id="KW-0472">Membrane</keyword>
<organism evidence="6 7">
    <name type="scientific">Actinacidiphila paucisporea</name>
    <dbReference type="NCBI Taxonomy" id="310782"/>
    <lineage>
        <taxon>Bacteria</taxon>
        <taxon>Bacillati</taxon>
        <taxon>Actinomycetota</taxon>
        <taxon>Actinomycetes</taxon>
        <taxon>Kitasatosporales</taxon>
        <taxon>Streptomycetaceae</taxon>
        <taxon>Actinacidiphila</taxon>
    </lineage>
</organism>
<keyword evidence="4" id="KW-1133">Transmembrane helix</keyword>
<feature type="transmembrane region" description="Helical" evidence="4">
    <location>
        <begin position="63"/>
        <end position="82"/>
    </location>
</feature>
<name>A0A1M6Z9N7_9ACTN</name>
<dbReference type="Proteomes" id="UP000184111">
    <property type="component" value="Unassembled WGS sequence"/>
</dbReference>
<evidence type="ECO:0000256" key="4">
    <source>
        <dbReference type="SAM" id="Phobius"/>
    </source>
</evidence>